<proteinExistence type="predicted"/>
<dbReference type="Proteomes" id="UP001140562">
    <property type="component" value="Unassembled WGS sequence"/>
</dbReference>
<comment type="caution">
    <text evidence="2">The sequence shown here is derived from an EMBL/GenBank/DDBJ whole genome shotgun (WGS) entry which is preliminary data.</text>
</comment>
<dbReference type="PANTHER" id="PTHR37544">
    <property type="entry name" value="SPRAY-RELATED"/>
    <property type="match status" value="1"/>
</dbReference>
<sequence>MEPYYQLSKKDGALGKDSLLLAYPFDFIPLVPIKAAKERHWPVFWGSLAVLLVTWGLVPTQAGMFSVETITRSLATPFRRSTSYLPAQEQRTSLSLVYAQSTYGIATLNETLPPYMTRNYTLAPFKPTTSSVERLGSQGTWSGETTMYSLDLYCTPSSPIRDPAVSGHYVLYQSAGGCNVTLGLTGNVTEGYNPNKVYSPLLSAKQYMGMHIGYWNYEGYADYYLEGDCPTDQNATFYAAFARNKKRDTDPPNNVTAIFCQPGYYQQRVNATVDRTTQTPLVITTLEEKRPLDKDIFNATHWEAQMTTGSSSIDVRGSRLPMNAAPDYVEYMAETNVSILTGPVGGGVVQRLVGLSLAVSNLPLEDYLDWRVLSKSYADAYRLSFSRTMVEILGNDFASSERITGAQLYTTEAVVMEPVFVYVVEGLLGAISLATMMLLYLSVTRTRKLRADPSTIASMMSLVADNEPLLIDFENLDCCTAPEVQKALGEKRFRLVDDGYRTGIEVVSSSADAAFIVQRSTTLSQQQNTVREIAKPVRPKEFRLWTAVPFVSLFFALSIALAILFVRARANGLPLPSTIKLVQNILENYIPTALATLIEPMWVMINRLLCMLQPIEELRSCKAEAKDSIDLNYSSLPPQLMVFKALRSKHFVLATVCAMALLSNLLAVAFAGIFNQDLIEMQRAAVFVPPFEMKFVSINGSIGPKSGQNFGSSESSGAYRGGNSQDQFLIAESNLSRGTPLPAWTDTKLFYLPYMTAASVNTTMGQQYEATTTAFGAELDCETLQAGVDYTARIQTDTDTTLRVQFNSIKRAGSRTTICPAYGENGLSIGNMMPALTPVEDMCLKGPSAAEVMFYLEAAANTTQAEKDACMTTVVMGWLRSSNGTCGGFQERNLTAANSLFVRCQPRLVTGQATVRADASGRLQQPVNNLRLSKDGDMSKMFSNNVVNLVGQSNAYLFKYTSGGWHNDSIANDAMNYFAARETNDSRLINATQGVPRLEDVQDSLGKAYSRLFAIWLGANREKLLVPQSDRAQGMIQGWTVSTERRLFISTPMFAISEGILAIYAIVAIIVYLRRPGRYLARMPTSMAAVISLFAASAAVQDMKQTSHLDRKGRAEHLKFLDARYGYGSYVGGGDGRVHIGVEKTPFVRLRSKSTWFDQKVRSFRKGSSAV</sequence>
<dbReference type="OrthoDB" id="3248909at2759"/>
<protein>
    <submittedName>
        <fullName evidence="2">Uncharacterized protein</fullName>
    </submittedName>
</protein>
<feature type="transmembrane region" description="Helical" evidence="1">
    <location>
        <begin position="1053"/>
        <end position="1073"/>
    </location>
</feature>
<dbReference type="AlphaFoldDB" id="A0A9W8X3H1"/>
<accession>A0A9W8X3H1</accession>
<keyword evidence="3" id="KW-1185">Reference proteome</keyword>
<evidence type="ECO:0000256" key="1">
    <source>
        <dbReference type="SAM" id="Phobius"/>
    </source>
</evidence>
<keyword evidence="1" id="KW-0812">Transmembrane</keyword>
<feature type="transmembrane region" description="Helical" evidence="1">
    <location>
        <begin position="419"/>
        <end position="441"/>
    </location>
</feature>
<organism evidence="2 3">
    <name type="scientific">Didymella glomerata</name>
    <dbReference type="NCBI Taxonomy" id="749621"/>
    <lineage>
        <taxon>Eukaryota</taxon>
        <taxon>Fungi</taxon>
        <taxon>Dikarya</taxon>
        <taxon>Ascomycota</taxon>
        <taxon>Pezizomycotina</taxon>
        <taxon>Dothideomycetes</taxon>
        <taxon>Pleosporomycetidae</taxon>
        <taxon>Pleosporales</taxon>
        <taxon>Pleosporineae</taxon>
        <taxon>Didymellaceae</taxon>
        <taxon>Didymella</taxon>
    </lineage>
</organism>
<dbReference type="InterPro" id="IPR021840">
    <property type="entry name" value="DUF3433"/>
</dbReference>
<feature type="transmembrane region" description="Helical" evidence="1">
    <location>
        <begin position="41"/>
        <end position="58"/>
    </location>
</feature>
<feature type="transmembrane region" description="Helical" evidence="1">
    <location>
        <begin position="651"/>
        <end position="674"/>
    </location>
</feature>
<keyword evidence="1" id="KW-0472">Membrane</keyword>
<dbReference type="EMBL" id="JAPEUV010000024">
    <property type="protein sequence ID" value="KAJ4339268.1"/>
    <property type="molecule type" value="Genomic_DNA"/>
</dbReference>
<dbReference type="PANTHER" id="PTHR37544:SF3">
    <property type="entry name" value="SPRAY"/>
    <property type="match status" value="1"/>
</dbReference>
<keyword evidence="1" id="KW-1133">Transmembrane helix</keyword>
<feature type="transmembrane region" description="Helical" evidence="1">
    <location>
        <begin position="544"/>
        <end position="568"/>
    </location>
</feature>
<dbReference type="Pfam" id="PF11915">
    <property type="entry name" value="DUF3433"/>
    <property type="match status" value="2"/>
</dbReference>
<feature type="transmembrane region" description="Helical" evidence="1">
    <location>
        <begin position="588"/>
        <end position="609"/>
    </location>
</feature>
<reference evidence="2" key="1">
    <citation type="submission" date="2022-10" db="EMBL/GenBank/DDBJ databases">
        <title>Tapping the CABI collections for fungal endophytes: first genome assemblies for Collariella, Neodidymelliopsis, Ascochyta clinopodiicola, Didymella pomorum, Didymosphaeria variabile, Neocosmospora piperis and Neocucurbitaria cava.</title>
        <authorList>
            <person name="Hill R."/>
        </authorList>
    </citation>
    <scope>NUCLEOTIDE SEQUENCE</scope>
    <source>
        <strain evidence="2">IMI 360193</strain>
    </source>
</reference>
<gene>
    <name evidence="2" type="ORF">N0V87_003442</name>
</gene>
<name>A0A9W8X3H1_9PLEO</name>
<evidence type="ECO:0000313" key="3">
    <source>
        <dbReference type="Proteomes" id="UP001140562"/>
    </source>
</evidence>
<evidence type="ECO:0000313" key="2">
    <source>
        <dbReference type="EMBL" id="KAJ4339268.1"/>
    </source>
</evidence>